<name>A0A6S6Z6D4_9BURK</name>
<dbReference type="InterPro" id="IPR050228">
    <property type="entry name" value="Carboxylesterase_BioH"/>
</dbReference>
<dbReference type="EMBL" id="CADIJQ010000001">
    <property type="protein sequence ID" value="CAB3657168.1"/>
    <property type="molecule type" value="Genomic_DNA"/>
</dbReference>
<evidence type="ECO:0000259" key="1">
    <source>
        <dbReference type="Pfam" id="PF00561"/>
    </source>
</evidence>
<dbReference type="PRINTS" id="PR00111">
    <property type="entry name" value="ABHYDROLASE"/>
</dbReference>
<evidence type="ECO:0000313" key="3">
    <source>
        <dbReference type="Proteomes" id="UP000494269"/>
    </source>
</evidence>
<keyword evidence="2" id="KW-0378">Hydrolase</keyword>
<protein>
    <submittedName>
        <fullName evidence="2">Haloalkane dehalogenase</fullName>
        <ecNumber evidence="2">3.8.1.5</ecNumber>
    </submittedName>
</protein>
<sequence length="292" mass="31796">MARFSLMLWGRPRLPAHAVGHIIDLPHTQIRVFDSGNGSGRGAYVVVPDPPNVIEHCLPLIRRVAAGQRVVAFELPGFGYSRPRPGFRFGLASQSATLHQLFDRLGLTETVLDMSCLGAYVGLDFAARHPERVRHLILQQAPALADAQRWARRADLHGLIRTPWVGQCFMCAFRRQATRHWYGAALPAGHDDALRQAFTTPALHAVDAGGLFLLADAYQALLAHPAGASAPPQPVTALWGGADRSHAHTPPKSLLHDVPAARWVAFDDCGHFPGLEAPARFDALLRAASVRI</sequence>
<dbReference type="EC" id="3.8.1.5" evidence="2"/>
<dbReference type="Gene3D" id="3.40.50.1820">
    <property type="entry name" value="alpha/beta hydrolase"/>
    <property type="match status" value="1"/>
</dbReference>
<keyword evidence="3" id="KW-1185">Reference proteome</keyword>
<dbReference type="RefSeq" id="WP_175168570.1">
    <property type="nucleotide sequence ID" value="NZ_CADIJQ010000001.1"/>
</dbReference>
<dbReference type="Pfam" id="PF00561">
    <property type="entry name" value="Abhydrolase_1"/>
    <property type="match status" value="1"/>
</dbReference>
<dbReference type="PANTHER" id="PTHR43194:SF2">
    <property type="entry name" value="PEROXISOMAL MEMBRANE PROTEIN LPX1"/>
    <property type="match status" value="1"/>
</dbReference>
<dbReference type="PANTHER" id="PTHR43194">
    <property type="entry name" value="HYDROLASE ALPHA/BETA FOLD FAMILY"/>
    <property type="match status" value="1"/>
</dbReference>
<dbReference type="InterPro" id="IPR000073">
    <property type="entry name" value="AB_hydrolase_1"/>
</dbReference>
<accession>A0A6S6Z6D4</accession>
<reference evidence="2 3" key="1">
    <citation type="submission" date="2020-04" db="EMBL/GenBank/DDBJ databases">
        <authorList>
            <person name="De Canck E."/>
        </authorList>
    </citation>
    <scope>NUCLEOTIDE SEQUENCE [LARGE SCALE GENOMIC DNA]</scope>
    <source>
        <strain evidence="2 3">LMG 3441</strain>
    </source>
</reference>
<dbReference type="AlphaFoldDB" id="A0A6S6Z6D4"/>
<dbReference type="GO" id="GO:0018786">
    <property type="term" value="F:haloalkane dehalogenase activity"/>
    <property type="evidence" value="ECO:0007669"/>
    <property type="project" value="UniProtKB-EC"/>
</dbReference>
<gene>
    <name evidence="2" type="primary">dhaA</name>
    <name evidence="2" type="ORF">LMG3441_00357</name>
</gene>
<dbReference type="InterPro" id="IPR029058">
    <property type="entry name" value="AB_hydrolase_fold"/>
</dbReference>
<dbReference type="Proteomes" id="UP000494269">
    <property type="component" value="Unassembled WGS sequence"/>
</dbReference>
<feature type="domain" description="AB hydrolase-1" evidence="1">
    <location>
        <begin position="60"/>
        <end position="278"/>
    </location>
</feature>
<dbReference type="SUPFAM" id="SSF53474">
    <property type="entry name" value="alpha/beta-Hydrolases"/>
    <property type="match status" value="1"/>
</dbReference>
<proteinExistence type="predicted"/>
<organism evidence="2 3">
    <name type="scientific">Achromobacter kerstersii</name>
    <dbReference type="NCBI Taxonomy" id="1353890"/>
    <lineage>
        <taxon>Bacteria</taxon>
        <taxon>Pseudomonadati</taxon>
        <taxon>Pseudomonadota</taxon>
        <taxon>Betaproteobacteria</taxon>
        <taxon>Burkholderiales</taxon>
        <taxon>Alcaligenaceae</taxon>
        <taxon>Achromobacter</taxon>
    </lineage>
</organism>
<evidence type="ECO:0000313" key="2">
    <source>
        <dbReference type="EMBL" id="CAB3657168.1"/>
    </source>
</evidence>